<reference evidence="1" key="2">
    <citation type="submission" date="2022-06" db="UniProtKB">
        <authorList>
            <consortium name="EnsemblMetazoa"/>
        </authorList>
    </citation>
    <scope>IDENTIFICATION</scope>
    <source>
        <strain evidence="1">DF5081</strain>
    </source>
</reference>
<dbReference type="PANTHER" id="PTHR36944">
    <property type="entry name" value="PROTEIN CBG02791-RELATED"/>
    <property type="match status" value="1"/>
</dbReference>
<proteinExistence type="predicted"/>
<dbReference type="PANTHER" id="PTHR36944:SF2">
    <property type="entry name" value="CPG4 DOMAIN-CONTAINING PROTEIN"/>
    <property type="match status" value="1"/>
</dbReference>
<dbReference type="EnsemblMetazoa" id="CJA13080a.1">
    <property type="protein sequence ID" value="CJA13080a.1"/>
    <property type="gene ID" value="WBGene00132284"/>
</dbReference>
<dbReference type="AlphaFoldDB" id="A0A8R1DVB1"/>
<keyword evidence="2" id="KW-1185">Reference proteome</keyword>
<accession>A0A8R1DVB1</accession>
<protein>
    <recommendedName>
        <fullName evidence="3">Chondroitin proteoglycan 4 domain-containing protein</fullName>
    </recommendedName>
</protein>
<reference evidence="2" key="1">
    <citation type="submission" date="2010-08" db="EMBL/GenBank/DDBJ databases">
        <authorList>
            <consortium name="Caenorhabditis japonica Sequencing Consortium"/>
            <person name="Wilson R.K."/>
        </authorList>
    </citation>
    <scope>NUCLEOTIDE SEQUENCE [LARGE SCALE GENOMIC DNA]</scope>
    <source>
        <strain evidence="2">DF5081</strain>
    </source>
</reference>
<dbReference type="Proteomes" id="UP000005237">
    <property type="component" value="Unassembled WGS sequence"/>
</dbReference>
<evidence type="ECO:0008006" key="3">
    <source>
        <dbReference type="Google" id="ProtNLM"/>
    </source>
</evidence>
<sequence length="205" mass="23790">MFITDGNMTDAKCFENCQHDYRTKFEYTLNESLTEFYDFPFHPVVLDLSSFQLYCRLSEQKTKCFAEKCNDYTEPITFLKCDHECHDEIVRADQLKLNSRNNNQNQIFVSSELSTYETELDKLCRFQTCYMKCMAPVVKEMCGEEEAKHSIEIVEAYVQWHANDISDWHAITGNDETLPKSCQTLVNANQKSDDPVLQLIGDAAI</sequence>
<evidence type="ECO:0000313" key="1">
    <source>
        <dbReference type="EnsemblMetazoa" id="CJA13080a.1"/>
    </source>
</evidence>
<organism evidence="1 2">
    <name type="scientific">Caenorhabditis japonica</name>
    <dbReference type="NCBI Taxonomy" id="281687"/>
    <lineage>
        <taxon>Eukaryota</taxon>
        <taxon>Metazoa</taxon>
        <taxon>Ecdysozoa</taxon>
        <taxon>Nematoda</taxon>
        <taxon>Chromadorea</taxon>
        <taxon>Rhabditida</taxon>
        <taxon>Rhabditina</taxon>
        <taxon>Rhabditomorpha</taxon>
        <taxon>Rhabditoidea</taxon>
        <taxon>Rhabditidae</taxon>
        <taxon>Peloderinae</taxon>
        <taxon>Caenorhabditis</taxon>
    </lineage>
</organism>
<evidence type="ECO:0000313" key="2">
    <source>
        <dbReference type="Proteomes" id="UP000005237"/>
    </source>
</evidence>
<name>A0A8R1DVB1_CAEJA</name>